<dbReference type="InterPro" id="IPR003329">
    <property type="entry name" value="Cytidylyl_trans"/>
</dbReference>
<keyword evidence="2" id="KW-1185">Reference proteome</keyword>
<dbReference type="InterPro" id="IPR029044">
    <property type="entry name" value="Nucleotide-diphossugar_trans"/>
</dbReference>
<organism evidence="1 2">
    <name type="scientific">Oleidesulfovibrio alaskensis (strain ATCC BAA-1058 / DSM 17464 / G20)</name>
    <name type="common">Desulfovibrio alaskensis</name>
    <dbReference type="NCBI Taxonomy" id="207559"/>
    <lineage>
        <taxon>Bacteria</taxon>
        <taxon>Pseudomonadati</taxon>
        <taxon>Thermodesulfobacteriota</taxon>
        <taxon>Desulfovibrionia</taxon>
        <taxon>Desulfovibrionales</taxon>
        <taxon>Desulfovibrionaceae</taxon>
        <taxon>Oleidesulfovibrio</taxon>
    </lineage>
</organism>
<sequence>MANAETGRTIAVVQARMGSARLKGKMLLPLCGRPLVDYVLCHLTALLRGRRPTEQAVLDGVVLATSDRPQDDPLAAHIRRHWPAVHLVRGQEDDVLGRFVTALDSMPAENVIRVTADCPVINAGGLRRMLYELQHTGCDIVNYRPGAEYADKGVEAVSAEALRRAWHHPSATAHDKEHVTALMYRLPAEFAVRYIDGDPLLKKGGVRLTVDTPADMEFFTGLCASMGRTPDSLTVHDIMRHLQRHPQLAAVNACAGAKTTLHESLRAAFVCHGNGRTGYGHISGALRLARVMTQQLGAGVEFIMRPDERSQRLVTEAGFAVSLLPQDAAPEDELRFAARRYALADHSCLVFNCCKADLERYQDGFAALKKEGCRLIFQDNPLPPGWRQGDLLLNALPHPDYQGYSPHEHPACYDGLQYLPLPSGFARAGARRIISPSLRRVLVALGGGDRGTVLEPVLLALHAAGCTAAVQVICGTRQQARTAQHIMKHCGLRGSALWDVRRMDKAMAQADAGISALGVTTYEMAATGLPVLLVTDNDLNSAAAAQFARIAGSLPAGDVRSIRGGHVLESPFCRQFIKSFQEVSKSDVRAAMSVAHKQAVDGKGALRVAGILHDFFSGGKKS</sequence>
<dbReference type="RefSeq" id="WP_011366555.1">
    <property type="nucleotide sequence ID" value="NC_007519.1"/>
</dbReference>
<dbReference type="eggNOG" id="COG3980">
    <property type="taxonomic scope" value="Bacteria"/>
</dbReference>
<dbReference type="STRING" id="207559.Dde_0421"/>
<gene>
    <name evidence="1" type="ordered locus">Dde_0421</name>
</gene>
<evidence type="ECO:0000313" key="1">
    <source>
        <dbReference type="EMBL" id="ABB37222.2"/>
    </source>
</evidence>
<dbReference type="EMBL" id="CP000112">
    <property type="protein sequence ID" value="ABB37222.2"/>
    <property type="molecule type" value="Genomic_DNA"/>
</dbReference>
<dbReference type="GO" id="GO:0005829">
    <property type="term" value="C:cytosol"/>
    <property type="evidence" value="ECO:0007669"/>
    <property type="project" value="TreeGrafter"/>
</dbReference>
<keyword evidence="1" id="KW-0808">Transferase</keyword>
<dbReference type="Pfam" id="PF02348">
    <property type="entry name" value="CTP_transf_3"/>
    <property type="match status" value="1"/>
</dbReference>
<dbReference type="KEGG" id="dde:Dde_0421"/>
<dbReference type="PANTHER" id="PTHR42866:SF1">
    <property type="entry name" value="SPORE COAT POLYSACCHARIDE BIOSYNTHESIS PROTEIN SPSF"/>
    <property type="match status" value="1"/>
</dbReference>
<dbReference type="SUPFAM" id="SSF53448">
    <property type="entry name" value="Nucleotide-diphospho-sugar transferases"/>
    <property type="match status" value="1"/>
</dbReference>
<dbReference type="HOGENOM" id="CLU_459879_0_0_7"/>
<dbReference type="Gene3D" id="3.40.50.2000">
    <property type="entry name" value="Glycogen Phosphorylase B"/>
    <property type="match status" value="1"/>
</dbReference>
<name>Q316C4_OLEA2</name>
<dbReference type="Gene3D" id="3.90.550.10">
    <property type="entry name" value="Spore Coat Polysaccharide Biosynthesis Protein SpsA, Chain A"/>
    <property type="match status" value="1"/>
</dbReference>
<accession>Q316C4</accession>
<dbReference type="Proteomes" id="UP000002710">
    <property type="component" value="Chromosome"/>
</dbReference>
<keyword evidence="1" id="KW-0548">Nucleotidyltransferase</keyword>
<dbReference type="AlphaFoldDB" id="Q316C4"/>
<evidence type="ECO:0000313" key="2">
    <source>
        <dbReference type="Proteomes" id="UP000002710"/>
    </source>
</evidence>
<dbReference type="PANTHER" id="PTHR42866">
    <property type="entry name" value="3-DEOXY-MANNO-OCTULOSONATE CYTIDYLYLTRANSFERASE"/>
    <property type="match status" value="1"/>
</dbReference>
<dbReference type="Gene3D" id="3.40.50.11190">
    <property type="match status" value="1"/>
</dbReference>
<protein>
    <submittedName>
        <fullName evidence="1">Acylneuraminate cytidylyltransferase</fullName>
    </submittedName>
</protein>
<reference evidence="1 2" key="1">
    <citation type="journal article" date="2011" name="J. Bacteriol.">
        <title>Complete genome sequence and updated annotation of Desulfovibrio alaskensis G20.</title>
        <authorList>
            <person name="Hauser L.J."/>
            <person name="Land M.L."/>
            <person name="Brown S.D."/>
            <person name="Larimer F."/>
            <person name="Keller K.L."/>
            <person name="Rapp-Giles B.J."/>
            <person name="Price M.N."/>
            <person name="Lin M."/>
            <person name="Bruce D.C."/>
            <person name="Detter J.C."/>
            <person name="Tapia R."/>
            <person name="Han C.S."/>
            <person name="Goodwin L.A."/>
            <person name="Cheng J.F."/>
            <person name="Pitluck S."/>
            <person name="Copeland A."/>
            <person name="Lucas S."/>
            <person name="Nolan M."/>
            <person name="Lapidus A.L."/>
            <person name="Palumbo A.V."/>
            <person name="Wall J.D."/>
        </authorList>
    </citation>
    <scope>NUCLEOTIDE SEQUENCE [LARGE SCALE GENOMIC DNA]</scope>
    <source>
        <strain evidence="2">ATCC BAA 1058 / DSM 17464 / G20</strain>
    </source>
</reference>
<dbReference type="GO" id="GO:0016779">
    <property type="term" value="F:nucleotidyltransferase activity"/>
    <property type="evidence" value="ECO:0007669"/>
    <property type="project" value="UniProtKB-KW"/>
</dbReference>
<proteinExistence type="predicted"/>
<dbReference type="eggNOG" id="COG1861">
    <property type="taxonomic scope" value="Bacteria"/>
</dbReference>